<dbReference type="InterPro" id="IPR025766">
    <property type="entry name" value="ADD"/>
</dbReference>
<reference evidence="8" key="2">
    <citation type="submission" date="2025-08" db="UniProtKB">
        <authorList>
            <consortium name="RefSeq"/>
        </authorList>
    </citation>
    <scope>IDENTIFICATION</scope>
    <source>
        <tissue evidence="8">Tongue muscle</tissue>
    </source>
</reference>
<proteinExistence type="predicted"/>
<dbReference type="InterPro" id="IPR011011">
    <property type="entry name" value="Znf_FYVE_PHD"/>
</dbReference>
<organism evidence="7 8">
    <name type="scientific">Odocoileus virginianus</name>
    <name type="common">White-tailed deer</name>
    <dbReference type="NCBI Taxonomy" id="9874"/>
    <lineage>
        <taxon>Eukaryota</taxon>
        <taxon>Metazoa</taxon>
        <taxon>Chordata</taxon>
        <taxon>Craniata</taxon>
        <taxon>Vertebrata</taxon>
        <taxon>Euteleostomi</taxon>
        <taxon>Mammalia</taxon>
        <taxon>Eutheria</taxon>
        <taxon>Laurasiatheria</taxon>
        <taxon>Artiodactyla</taxon>
        <taxon>Ruminantia</taxon>
        <taxon>Pecora</taxon>
        <taxon>Cervidae</taxon>
        <taxon>Odocoileinae</taxon>
        <taxon>Odocoileus</taxon>
    </lineage>
</organism>
<reference evidence="7" key="1">
    <citation type="journal article" date="2022" name="J. Hered.">
        <title>A De Novo Chromosome-Level Genome Assembly of the White-Tailed Deer, Odocoileus Virginianus.</title>
        <authorList>
            <person name="London E.W."/>
            <person name="Roca A.L."/>
            <person name="Novakofski J.E."/>
            <person name="Mateus-Pinilla N.E."/>
        </authorList>
    </citation>
    <scope>NUCLEOTIDE SEQUENCE [LARGE SCALE GENOMIC DNA]</scope>
</reference>
<dbReference type="SUPFAM" id="SSF57903">
    <property type="entry name" value="FYVE/PHD zinc finger"/>
    <property type="match status" value="1"/>
</dbReference>
<dbReference type="InParanoid" id="A0A6J0WRP9"/>
<dbReference type="KEGG" id="ovr:110131141"/>
<dbReference type="GO" id="GO:0005634">
    <property type="term" value="C:nucleus"/>
    <property type="evidence" value="ECO:0007669"/>
    <property type="project" value="UniProtKB-SubCell"/>
</dbReference>
<dbReference type="Proteomes" id="UP001652640">
    <property type="component" value="Chromosome 4"/>
</dbReference>
<dbReference type="Pfam" id="PF21255">
    <property type="entry name" value="DNMT3_ADD_GATA1-like"/>
    <property type="match status" value="1"/>
</dbReference>
<dbReference type="InterPro" id="IPR049554">
    <property type="entry name" value="DNMT3_ADD_PHD"/>
</dbReference>
<feature type="domain" description="PHD-type" evidence="6">
    <location>
        <begin position="237"/>
        <end position="369"/>
    </location>
</feature>
<accession>A0A6J0WRP9</accession>
<evidence type="ECO:0000313" key="7">
    <source>
        <dbReference type="Proteomes" id="UP001652640"/>
    </source>
</evidence>
<evidence type="ECO:0000256" key="2">
    <source>
        <dbReference type="ARBA" id="ARBA00022723"/>
    </source>
</evidence>
<dbReference type="GO" id="GO:0045892">
    <property type="term" value="P:negative regulation of DNA-templated transcription"/>
    <property type="evidence" value="ECO:0007669"/>
    <property type="project" value="TreeGrafter"/>
</dbReference>
<name>A0A6J0WRP9_ODOVR</name>
<dbReference type="GO" id="GO:0008270">
    <property type="term" value="F:zinc ion binding"/>
    <property type="evidence" value="ECO:0007669"/>
    <property type="project" value="UniProtKB-KW"/>
</dbReference>
<keyword evidence="2" id="KW-0479">Metal-binding</keyword>
<dbReference type="OrthoDB" id="641149at2759"/>
<keyword evidence="3" id="KW-0863">Zinc-finger</keyword>
<dbReference type="PANTHER" id="PTHR23068:SF13">
    <property type="entry name" value="DNA (CYTOSINE-5)-METHYLTRANSFERASE 3-LIKE"/>
    <property type="match status" value="1"/>
</dbReference>
<evidence type="ECO:0000256" key="1">
    <source>
        <dbReference type="ARBA" id="ARBA00004123"/>
    </source>
</evidence>
<sequence length="582" mass="64932">MPLQVALRRQAGLAALGVAWPLAWRLGPIKAGLTCLLSLTDAVHPEGTPWILPRLDPSKWCHEQGTQRSPPAFKGSWERPRLGGLWETLGRQERGMAEGPTAGGMQMEEVPRRASGLGPSEAQVAHLLGPPEFPCEAGTHYQHSCPSTPSPPWVGRGERHCGRRVGAEQGPRGSKMEADGAPSRSRCLSCLLVGVPLAATLVLDPEVEHSPDIILVGSSELSSPPSPGPRRDLIAYEVKVNQRDIEDVCICCGSLQVHTQHPLFEGGMCAPCKDKFLECLFLYDDDGYQSYCSICCAGETLLICENPDCTRCYCFECIDTLVGPGTSEKVHAMSNWVCFLCLPFPRSGLLQRRRKWRSGLKAFYDREAENPLEMYKTVPVWKREPIRVLSLFGNIKKELTSLGFLEDGSKPGRLKHLDDVTNVVRRDVVEWGPFDLIYGSTPALGHTCDHPPGWYVYQFHRILQYARPKPGSPQPFFWMFVDNLVLTEEDLDVATRFLETDPVTIQDVRGRTVQNAVHVWSNIPAVKSRHSALVSQEELFLFAQDRQRMKPPAQGPATLVKNCFLPLREYFKYFSTELTSSL</sequence>
<evidence type="ECO:0000259" key="6">
    <source>
        <dbReference type="PROSITE" id="PS51533"/>
    </source>
</evidence>
<dbReference type="FunCoup" id="A0A6J0WRP9">
    <property type="interactions" value="9"/>
</dbReference>
<dbReference type="PANTHER" id="PTHR23068">
    <property type="entry name" value="DNA CYTOSINE-5- -METHYLTRANSFERASE 3-RELATED"/>
    <property type="match status" value="1"/>
</dbReference>
<keyword evidence="5" id="KW-0539">Nucleus</keyword>
<evidence type="ECO:0000313" key="8">
    <source>
        <dbReference type="RefSeq" id="XP_020739230.2"/>
    </source>
</evidence>
<dbReference type="GO" id="GO:0005737">
    <property type="term" value="C:cytoplasm"/>
    <property type="evidence" value="ECO:0007669"/>
    <property type="project" value="TreeGrafter"/>
</dbReference>
<keyword evidence="4" id="KW-0862">Zinc</keyword>
<evidence type="ECO:0000256" key="3">
    <source>
        <dbReference type="ARBA" id="ARBA00022771"/>
    </source>
</evidence>
<gene>
    <name evidence="8" type="primary">DNMT3L</name>
</gene>
<comment type="subcellular location">
    <subcellularLocation>
        <location evidence="1">Nucleus</location>
    </subcellularLocation>
</comment>
<dbReference type="GeneID" id="110131141"/>
<protein>
    <submittedName>
        <fullName evidence="8">DNA (Cytosine-5)-methyltransferase 3-like</fullName>
    </submittedName>
</protein>
<evidence type="ECO:0000256" key="5">
    <source>
        <dbReference type="ARBA" id="ARBA00023242"/>
    </source>
</evidence>
<dbReference type="PROSITE" id="PS51533">
    <property type="entry name" value="ADD"/>
    <property type="match status" value="1"/>
</dbReference>
<evidence type="ECO:0000256" key="4">
    <source>
        <dbReference type="ARBA" id="ARBA00022833"/>
    </source>
</evidence>
<dbReference type="InterPro" id="IPR040552">
    <property type="entry name" value="DNMT3_ADD_GATA1-like"/>
</dbReference>
<dbReference type="InterPro" id="IPR029063">
    <property type="entry name" value="SAM-dependent_MTases_sf"/>
</dbReference>
<keyword evidence="7" id="KW-1185">Reference proteome</keyword>
<dbReference type="Gene3D" id="3.40.50.150">
    <property type="entry name" value="Vaccinia Virus protein VP39"/>
    <property type="match status" value="1"/>
</dbReference>
<dbReference type="RefSeq" id="XP_020739230.2">
    <property type="nucleotide sequence ID" value="XM_020883571.2"/>
</dbReference>
<dbReference type="InterPro" id="IPR050390">
    <property type="entry name" value="C5-Methyltransferase"/>
</dbReference>
<dbReference type="AlphaFoldDB" id="A0A6J0WRP9"/>
<dbReference type="Pfam" id="PF17980">
    <property type="entry name" value="ADD_DNMT3"/>
    <property type="match status" value="1"/>
</dbReference>
<dbReference type="GO" id="GO:0008047">
    <property type="term" value="F:enzyme activator activity"/>
    <property type="evidence" value="ECO:0007669"/>
    <property type="project" value="TreeGrafter"/>
</dbReference>